<dbReference type="PANTHER" id="PTHR11941:SF54">
    <property type="entry name" value="ENOYL-COA HYDRATASE, MITOCHONDRIAL"/>
    <property type="match status" value="1"/>
</dbReference>
<sequence>MLTFKNLLFEQTDDIAFITLNRPDKLNALNVATIQELNEAFMEVISASNIRGVILSGAGDKAFAAGADIEEVAKLNEVNGRKFAENGQEVFAMIESCNKPVLAAINGYALGGGCELALSCHMRIATASSRFGLPEVKLGIIPGYGGTQRLTQIVGKTKAYEMLLTGDDIPATEAKQLGLVNYVVEDGDELKKKSRELMYRILSRAPLAIAHIIDCVNAYYNGSNGYQTEANSFANCCKSDDFREGTAAFLEKRKPQFKGN</sequence>
<dbReference type="FunFam" id="3.90.226.10:FF:000009">
    <property type="entry name" value="Carnitinyl-CoA dehydratase"/>
    <property type="match status" value="1"/>
</dbReference>
<comment type="similarity">
    <text evidence="1 3">Belongs to the enoyl-CoA hydratase/isomerase family.</text>
</comment>
<organism evidence="4 5">
    <name type="scientific">Catalinimonas alkaloidigena</name>
    <dbReference type="NCBI Taxonomy" id="1075417"/>
    <lineage>
        <taxon>Bacteria</taxon>
        <taxon>Pseudomonadati</taxon>
        <taxon>Bacteroidota</taxon>
        <taxon>Cytophagia</taxon>
        <taxon>Cytophagales</taxon>
        <taxon>Catalimonadaceae</taxon>
        <taxon>Catalinimonas</taxon>
    </lineage>
</organism>
<dbReference type="STRING" id="1075417.SAMN05421823_103272"/>
<keyword evidence="5" id="KW-1185">Reference proteome</keyword>
<dbReference type="Pfam" id="PF00378">
    <property type="entry name" value="ECH_1"/>
    <property type="match status" value="1"/>
</dbReference>
<reference evidence="4 5" key="1">
    <citation type="submission" date="2016-10" db="EMBL/GenBank/DDBJ databases">
        <authorList>
            <person name="de Groot N.N."/>
        </authorList>
    </citation>
    <scope>NUCLEOTIDE SEQUENCE [LARGE SCALE GENOMIC DNA]</scope>
    <source>
        <strain evidence="4 5">DSM 25186</strain>
    </source>
</reference>
<gene>
    <name evidence="4" type="ORF">SAMN05421823_103272</name>
</gene>
<dbReference type="Gene3D" id="3.90.226.10">
    <property type="entry name" value="2-enoyl-CoA Hydratase, Chain A, domain 1"/>
    <property type="match status" value="1"/>
</dbReference>
<dbReference type="GO" id="GO:0006635">
    <property type="term" value="P:fatty acid beta-oxidation"/>
    <property type="evidence" value="ECO:0007669"/>
    <property type="project" value="TreeGrafter"/>
</dbReference>
<dbReference type="AlphaFoldDB" id="A0A1G9DWF7"/>
<evidence type="ECO:0000313" key="5">
    <source>
        <dbReference type="Proteomes" id="UP000198510"/>
    </source>
</evidence>
<accession>A0A1G9DWF7</accession>
<name>A0A1G9DWF7_9BACT</name>
<dbReference type="GO" id="GO:0016829">
    <property type="term" value="F:lyase activity"/>
    <property type="evidence" value="ECO:0007669"/>
    <property type="project" value="UniProtKB-KW"/>
</dbReference>
<dbReference type="InterPro" id="IPR018376">
    <property type="entry name" value="Enoyl-CoA_hyd/isom_CS"/>
</dbReference>
<evidence type="ECO:0000256" key="3">
    <source>
        <dbReference type="RuleBase" id="RU003707"/>
    </source>
</evidence>
<dbReference type="InterPro" id="IPR014748">
    <property type="entry name" value="Enoyl-CoA_hydra_C"/>
</dbReference>
<proteinExistence type="inferred from homology"/>
<dbReference type="PROSITE" id="PS00166">
    <property type="entry name" value="ENOYL_COA_HYDRATASE"/>
    <property type="match status" value="1"/>
</dbReference>
<dbReference type="CDD" id="cd06558">
    <property type="entry name" value="crotonase-like"/>
    <property type="match status" value="1"/>
</dbReference>
<dbReference type="RefSeq" id="WP_089681292.1">
    <property type="nucleotide sequence ID" value="NZ_FNFO01000003.1"/>
</dbReference>
<dbReference type="OrthoDB" id="9775794at2"/>
<dbReference type="Proteomes" id="UP000198510">
    <property type="component" value="Unassembled WGS sequence"/>
</dbReference>
<protein>
    <submittedName>
        <fullName evidence="4">Enoyl-CoA hydratase</fullName>
    </submittedName>
</protein>
<evidence type="ECO:0000313" key="4">
    <source>
        <dbReference type="EMBL" id="SDK68187.1"/>
    </source>
</evidence>
<dbReference type="InterPro" id="IPR029045">
    <property type="entry name" value="ClpP/crotonase-like_dom_sf"/>
</dbReference>
<dbReference type="InterPro" id="IPR001753">
    <property type="entry name" value="Enoyl-CoA_hydra/iso"/>
</dbReference>
<evidence type="ECO:0000256" key="2">
    <source>
        <dbReference type="ARBA" id="ARBA00023239"/>
    </source>
</evidence>
<keyword evidence="2" id="KW-0456">Lyase</keyword>
<dbReference type="SUPFAM" id="SSF52096">
    <property type="entry name" value="ClpP/crotonase"/>
    <property type="match status" value="1"/>
</dbReference>
<dbReference type="PANTHER" id="PTHR11941">
    <property type="entry name" value="ENOYL-COA HYDRATASE-RELATED"/>
    <property type="match status" value="1"/>
</dbReference>
<evidence type="ECO:0000256" key="1">
    <source>
        <dbReference type="ARBA" id="ARBA00005254"/>
    </source>
</evidence>
<dbReference type="Gene3D" id="1.10.12.10">
    <property type="entry name" value="Lyase 2-enoyl-coa Hydratase, Chain A, domain 2"/>
    <property type="match status" value="1"/>
</dbReference>
<dbReference type="EMBL" id="FNFO01000003">
    <property type="protein sequence ID" value="SDK68187.1"/>
    <property type="molecule type" value="Genomic_DNA"/>
</dbReference>